<name>A0A915I0Y4_ROMCU</name>
<dbReference type="AlphaFoldDB" id="A0A915I0Y4"/>
<organism evidence="2 3">
    <name type="scientific">Romanomermis culicivorax</name>
    <name type="common">Nematode worm</name>
    <dbReference type="NCBI Taxonomy" id="13658"/>
    <lineage>
        <taxon>Eukaryota</taxon>
        <taxon>Metazoa</taxon>
        <taxon>Ecdysozoa</taxon>
        <taxon>Nematoda</taxon>
        <taxon>Enoplea</taxon>
        <taxon>Dorylaimia</taxon>
        <taxon>Mermithida</taxon>
        <taxon>Mermithoidea</taxon>
        <taxon>Mermithidae</taxon>
        <taxon>Romanomermis</taxon>
    </lineage>
</organism>
<keyword evidence="1" id="KW-0812">Transmembrane</keyword>
<accession>A0A915I0Y4</accession>
<keyword evidence="1" id="KW-0472">Membrane</keyword>
<dbReference type="GO" id="GO:0005886">
    <property type="term" value="C:plasma membrane"/>
    <property type="evidence" value="ECO:0007669"/>
    <property type="project" value="TreeGrafter"/>
</dbReference>
<protein>
    <submittedName>
        <fullName evidence="3">Uncharacterized protein</fullName>
    </submittedName>
</protein>
<feature type="transmembrane region" description="Helical" evidence="1">
    <location>
        <begin position="107"/>
        <end position="128"/>
    </location>
</feature>
<keyword evidence="2" id="KW-1185">Reference proteome</keyword>
<reference evidence="3" key="1">
    <citation type="submission" date="2022-11" db="UniProtKB">
        <authorList>
            <consortium name="WormBaseParasite"/>
        </authorList>
    </citation>
    <scope>IDENTIFICATION</scope>
</reference>
<dbReference type="WBParaSite" id="nRc.2.0.1.t07359-RA">
    <property type="protein sequence ID" value="nRc.2.0.1.t07359-RA"/>
    <property type="gene ID" value="nRc.2.0.1.g07359"/>
</dbReference>
<sequence>MLATKDMWFNRKFCVKRINGSKHIRIIEKAQKRSIKASISLFKGKNEATLCHEEKCRYMGKFLNLFDPQITVLSLGADVVPEYKLQPTRIHHCTILHYSPFKAVWDWLILLLVIYTAIFTPYVAAFLLREIDSEQLGWMINHSDRLQIKIPQCDHGSDHVAGVCL</sequence>
<dbReference type="PANTHER" id="PTHR10217">
    <property type="entry name" value="VOLTAGE AND LIGAND GATED POTASSIUM CHANNEL"/>
    <property type="match status" value="1"/>
</dbReference>
<proteinExistence type="predicted"/>
<dbReference type="PANTHER" id="PTHR10217:SF548">
    <property type="entry name" value="GH12235P"/>
    <property type="match status" value="1"/>
</dbReference>
<evidence type="ECO:0000313" key="2">
    <source>
        <dbReference type="Proteomes" id="UP000887565"/>
    </source>
</evidence>
<keyword evidence="1" id="KW-1133">Transmembrane helix</keyword>
<dbReference type="InterPro" id="IPR050818">
    <property type="entry name" value="KCNH_animal-type"/>
</dbReference>
<dbReference type="GO" id="GO:0042391">
    <property type="term" value="P:regulation of membrane potential"/>
    <property type="evidence" value="ECO:0007669"/>
    <property type="project" value="TreeGrafter"/>
</dbReference>
<evidence type="ECO:0000313" key="3">
    <source>
        <dbReference type="WBParaSite" id="nRc.2.0.1.t07359-RA"/>
    </source>
</evidence>
<dbReference type="GO" id="GO:0005242">
    <property type="term" value="F:inward rectifier potassium channel activity"/>
    <property type="evidence" value="ECO:0007669"/>
    <property type="project" value="TreeGrafter"/>
</dbReference>
<dbReference type="Proteomes" id="UP000887565">
    <property type="component" value="Unplaced"/>
</dbReference>
<evidence type="ECO:0000256" key="1">
    <source>
        <dbReference type="SAM" id="Phobius"/>
    </source>
</evidence>